<comment type="caution">
    <text evidence="7">The sequence shown here is derived from an EMBL/GenBank/DDBJ whole genome shotgun (WGS) entry which is preliminary data.</text>
</comment>
<dbReference type="InterPro" id="IPR007430">
    <property type="entry name" value="VirB8"/>
</dbReference>
<dbReference type="InterPro" id="IPR035658">
    <property type="entry name" value="TrbF"/>
</dbReference>
<dbReference type="RefSeq" id="WP_200593161.1">
    <property type="nucleotide sequence ID" value="NZ_JAEPBG010000006.1"/>
</dbReference>
<dbReference type="GO" id="GO:0016020">
    <property type="term" value="C:membrane"/>
    <property type="evidence" value="ECO:0007669"/>
    <property type="project" value="UniProtKB-SubCell"/>
</dbReference>
<sequence>MKTSKSKAKQPPDFAPGELADETSRIYFDLLATERTGKKRLLYAVVFLAGVIALQGGALFRLMPLKTIETIPVWKVEGGRVVTDGQAVASWAPDQEMIAYFVNSWAEAVFDINAATIEDTTRRAVEMTIGMATDQLRDLRQRDNPMVLLRDSPGLIRTYEYSSANFISDNVLLLRFKATTRRPNSTPQTVSYALTATFTRIKPTDRNTLMRNPAGLYIKSFSLSEESLK</sequence>
<name>A0A934W7V8_9BURK</name>
<keyword evidence="8" id="KW-1185">Reference proteome</keyword>
<dbReference type="SUPFAM" id="SSF54427">
    <property type="entry name" value="NTF2-like"/>
    <property type="match status" value="1"/>
</dbReference>
<dbReference type="InterPro" id="IPR032710">
    <property type="entry name" value="NTF2-like_dom_sf"/>
</dbReference>
<organism evidence="7 8">
    <name type="scientific">Noviherbaspirillum pedocola</name>
    <dbReference type="NCBI Taxonomy" id="2801341"/>
    <lineage>
        <taxon>Bacteria</taxon>
        <taxon>Pseudomonadati</taxon>
        <taxon>Pseudomonadota</taxon>
        <taxon>Betaproteobacteria</taxon>
        <taxon>Burkholderiales</taxon>
        <taxon>Oxalobacteraceae</taxon>
        <taxon>Noviherbaspirillum</taxon>
    </lineage>
</organism>
<dbReference type="CDD" id="cd16425">
    <property type="entry name" value="TrbF"/>
    <property type="match status" value="1"/>
</dbReference>
<evidence type="ECO:0000313" key="7">
    <source>
        <dbReference type="EMBL" id="MBK4736078.1"/>
    </source>
</evidence>
<reference evidence="7" key="1">
    <citation type="submission" date="2021-01" db="EMBL/GenBank/DDBJ databases">
        <title>Genome sequence of strain Noviherbaspirillum sp. DKR-6.</title>
        <authorList>
            <person name="Chaudhary D.K."/>
        </authorList>
    </citation>
    <scope>NUCLEOTIDE SEQUENCE</scope>
    <source>
        <strain evidence="7">DKR-6</strain>
    </source>
</reference>
<evidence type="ECO:0000259" key="6">
    <source>
        <dbReference type="Pfam" id="PF04335"/>
    </source>
</evidence>
<evidence type="ECO:0000256" key="4">
    <source>
        <dbReference type="ARBA" id="ARBA00023136"/>
    </source>
</evidence>
<feature type="domain" description="Bacterial virulence protein VirB8" evidence="6">
    <location>
        <begin position="26"/>
        <end position="226"/>
    </location>
</feature>
<keyword evidence="3 5" id="KW-1133">Transmembrane helix</keyword>
<dbReference type="Gene3D" id="3.10.450.230">
    <property type="entry name" value="VirB8 protein"/>
    <property type="match status" value="1"/>
</dbReference>
<evidence type="ECO:0000256" key="1">
    <source>
        <dbReference type="ARBA" id="ARBA00004167"/>
    </source>
</evidence>
<dbReference type="Pfam" id="PF04335">
    <property type="entry name" value="VirB8"/>
    <property type="match status" value="1"/>
</dbReference>
<evidence type="ECO:0000313" key="8">
    <source>
        <dbReference type="Proteomes" id="UP000622890"/>
    </source>
</evidence>
<dbReference type="AlphaFoldDB" id="A0A934W7V8"/>
<feature type="transmembrane region" description="Helical" evidence="5">
    <location>
        <begin position="41"/>
        <end position="63"/>
    </location>
</feature>
<dbReference type="Proteomes" id="UP000622890">
    <property type="component" value="Unassembled WGS sequence"/>
</dbReference>
<evidence type="ECO:0000256" key="5">
    <source>
        <dbReference type="SAM" id="Phobius"/>
    </source>
</evidence>
<dbReference type="EMBL" id="JAEPBG010000006">
    <property type="protein sequence ID" value="MBK4736078.1"/>
    <property type="molecule type" value="Genomic_DNA"/>
</dbReference>
<accession>A0A934W7V8</accession>
<keyword evidence="4 5" id="KW-0472">Membrane</keyword>
<comment type="subcellular location">
    <subcellularLocation>
        <location evidence="1">Membrane</location>
        <topology evidence="1">Single-pass membrane protein</topology>
    </subcellularLocation>
</comment>
<keyword evidence="2 5" id="KW-0812">Transmembrane</keyword>
<protein>
    <submittedName>
        <fullName evidence="7">Type IV secretion system protein</fullName>
    </submittedName>
</protein>
<gene>
    <name evidence="7" type="ORF">JJB74_15760</name>
</gene>
<proteinExistence type="predicted"/>
<evidence type="ECO:0000256" key="3">
    <source>
        <dbReference type="ARBA" id="ARBA00022989"/>
    </source>
</evidence>
<evidence type="ECO:0000256" key="2">
    <source>
        <dbReference type="ARBA" id="ARBA00022692"/>
    </source>
</evidence>